<dbReference type="PROSITE" id="PS51420">
    <property type="entry name" value="RHO"/>
    <property type="match status" value="1"/>
</dbReference>
<dbReference type="GO" id="GO:0016020">
    <property type="term" value="C:membrane"/>
    <property type="evidence" value="ECO:0007669"/>
    <property type="project" value="UniProtKB-SubCell"/>
</dbReference>
<protein>
    <recommendedName>
        <fullName evidence="3">small monomeric GTPase</fullName>
        <ecNumber evidence="3">3.6.5.2</ecNumber>
    </recommendedName>
</protein>
<dbReference type="InterPro" id="IPR050305">
    <property type="entry name" value="Small_GTPase_Rab"/>
</dbReference>
<dbReference type="SMART" id="SM00173">
    <property type="entry name" value="RAS"/>
    <property type="match status" value="1"/>
</dbReference>
<evidence type="ECO:0000256" key="8">
    <source>
        <dbReference type="ARBA" id="ARBA00047660"/>
    </source>
</evidence>
<evidence type="ECO:0000256" key="5">
    <source>
        <dbReference type="ARBA" id="ARBA00023134"/>
    </source>
</evidence>
<evidence type="ECO:0000256" key="1">
    <source>
        <dbReference type="ARBA" id="ARBA00004635"/>
    </source>
</evidence>
<keyword evidence="9" id="KW-1133">Transmembrane helix</keyword>
<keyword evidence="11" id="KW-1185">Reference proteome</keyword>
<keyword evidence="9" id="KW-0812">Transmembrane</keyword>
<evidence type="ECO:0000256" key="4">
    <source>
        <dbReference type="ARBA" id="ARBA00022741"/>
    </source>
</evidence>
<dbReference type="GO" id="GO:0003925">
    <property type="term" value="F:G protein activity"/>
    <property type="evidence" value="ECO:0007669"/>
    <property type="project" value="UniProtKB-EC"/>
</dbReference>
<keyword evidence="6" id="KW-0449">Lipoprotein</keyword>
<gene>
    <name evidence="10" type="primary">RAB8B</name>
</gene>
<dbReference type="PROSITE" id="PS51419">
    <property type="entry name" value="RAB"/>
    <property type="match status" value="1"/>
</dbReference>
<comment type="similarity">
    <text evidence="2">Belongs to the small GTPase superfamily. Rab family.</text>
</comment>
<dbReference type="AlphaFoldDB" id="A0A8C7ZR38"/>
<name>A0A8C7ZR38_9TELE</name>
<evidence type="ECO:0000256" key="3">
    <source>
        <dbReference type="ARBA" id="ARBA00011984"/>
    </source>
</evidence>
<keyword evidence="4" id="KW-0547">Nucleotide-binding</keyword>
<dbReference type="Gene3D" id="3.40.50.300">
    <property type="entry name" value="P-loop containing nucleotide triphosphate hydrolases"/>
    <property type="match status" value="1"/>
</dbReference>
<dbReference type="PRINTS" id="PR00449">
    <property type="entry name" value="RASTRNSFRMNG"/>
</dbReference>
<dbReference type="InterPro" id="IPR001806">
    <property type="entry name" value="Small_GTPase"/>
</dbReference>
<evidence type="ECO:0000256" key="2">
    <source>
        <dbReference type="ARBA" id="ARBA00006270"/>
    </source>
</evidence>
<comment type="catalytic activity">
    <reaction evidence="8">
        <text>GTP + H2O = GDP + phosphate + H(+)</text>
        <dbReference type="Rhea" id="RHEA:19669"/>
        <dbReference type="ChEBI" id="CHEBI:15377"/>
        <dbReference type="ChEBI" id="CHEBI:15378"/>
        <dbReference type="ChEBI" id="CHEBI:37565"/>
        <dbReference type="ChEBI" id="CHEBI:43474"/>
        <dbReference type="ChEBI" id="CHEBI:58189"/>
        <dbReference type="EC" id="3.6.5.2"/>
    </reaction>
    <physiologicalReaction direction="left-to-right" evidence="8">
        <dbReference type="Rhea" id="RHEA:19670"/>
    </physiologicalReaction>
</comment>
<keyword evidence="9" id="KW-0472">Membrane</keyword>
<dbReference type="SUPFAM" id="SSF52540">
    <property type="entry name" value="P-loop containing nucleoside triphosphate hydrolases"/>
    <property type="match status" value="1"/>
</dbReference>
<dbReference type="NCBIfam" id="TIGR00231">
    <property type="entry name" value="small_GTP"/>
    <property type="match status" value="1"/>
</dbReference>
<organism evidence="10 11">
    <name type="scientific">Oryzias sinensis</name>
    <name type="common">Chinese medaka</name>
    <dbReference type="NCBI Taxonomy" id="183150"/>
    <lineage>
        <taxon>Eukaryota</taxon>
        <taxon>Metazoa</taxon>
        <taxon>Chordata</taxon>
        <taxon>Craniata</taxon>
        <taxon>Vertebrata</taxon>
        <taxon>Euteleostomi</taxon>
        <taxon>Actinopterygii</taxon>
        <taxon>Neopterygii</taxon>
        <taxon>Teleostei</taxon>
        <taxon>Neoteleostei</taxon>
        <taxon>Acanthomorphata</taxon>
        <taxon>Ovalentaria</taxon>
        <taxon>Atherinomorphae</taxon>
        <taxon>Beloniformes</taxon>
        <taxon>Adrianichthyidae</taxon>
        <taxon>Oryziinae</taxon>
        <taxon>Oryzias</taxon>
    </lineage>
</organism>
<dbReference type="Ensembl" id="ENSOSIT00000046606.1">
    <property type="protein sequence ID" value="ENSOSIP00000044291.1"/>
    <property type="gene ID" value="ENSOSIG00000021171.1"/>
</dbReference>
<dbReference type="InterPro" id="IPR005225">
    <property type="entry name" value="Small_GTP-bd"/>
</dbReference>
<dbReference type="CDD" id="cd01867">
    <property type="entry name" value="Rab8_Rab10_Rab13_like"/>
    <property type="match status" value="1"/>
</dbReference>
<evidence type="ECO:0000256" key="9">
    <source>
        <dbReference type="SAM" id="Phobius"/>
    </source>
</evidence>
<accession>A0A8C7ZR38</accession>
<dbReference type="GeneTree" id="ENSGT00940000155363"/>
<reference evidence="10" key="1">
    <citation type="submission" date="2025-08" db="UniProtKB">
        <authorList>
            <consortium name="Ensembl"/>
        </authorList>
    </citation>
    <scope>IDENTIFICATION</scope>
</reference>
<dbReference type="Pfam" id="PF00071">
    <property type="entry name" value="Ras"/>
    <property type="match status" value="2"/>
</dbReference>
<keyword evidence="5" id="KW-0342">GTP-binding</keyword>
<feature type="transmembrane region" description="Helical" evidence="9">
    <location>
        <begin position="76"/>
        <end position="97"/>
    </location>
</feature>
<evidence type="ECO:0000256" key="6">
    <source>
        <dbReference type="ARBA" id="ARBA00023288"/>
    </source>
</evidence>
<dbReference type="PANTHER" id="PTHR47980">
    <property type="entry name" value="LD44762P"/>
    <property type="match status" value="1"/>
</dbReference>
<evidence type="ECO:0000313" key="11">
    <source>
        <dbReference type="Proteomes" id="UP000694383"/>
    </source>
</evidence>
<evidence type="ECO:0000313" key="10">
    <source>
        <dbReference type="Ensembl" id="ENSOSIP00000044291.1"/>
    </source>
</evidence>
<evidence type="ECO:0000256" key="7">
    <source>
        <dbReference type="ARBA" id="ARBA00023289"/>
    </source>
</evidence>
<dbReference type="EC" id="3.6.5.2" evidence="3"/>
<sequence length="233" mass="26972">MAKTYDYLFKLLLIGDSGVGKTCLLFRFSEDSFNTTFISTIGIDFKIRTIELDGKRVKLQIWDTAGQERFRTITTAYYRGAMVSLFFHVCLLHVSLINPITVIYFPSQGIMLVYDICNEKSFDNIKNWIRNIEEHASSDVEKMILGNKCDMTDRRQVSKDRGEKLAIDYRVKFLETSAKSSLNVEEAFYTMARDILHNLNSKAVSSQQYMCIFINNVFNGFSFLQENLFLVFL</sequence>
<dbReference type="InterPro" id="IPR027417">
    <property type="entry name" value="P-loop_NTPase"/>
</dbReference>
<dbReference type="Proteomes" id="UP000694383">
    <property type="component" value="Unplaced"/>
</dbReference>
<keyword evidence="7" id="KW-0636">Prenylation</keyword>
<reference evidence="10" key="2">
    <citation type="submission" date="2025-09" db="UniProtKB">
        <authorList>
            <consortium name="Ensembl"/>
        </authorList>
    </citation>
    <scope>IDENTIFICATION</scope>
</reference>
<dbReference type="PROSITE" id="PS51421">
    <property type="entry name" value="RAS"/>
    <property type="match status" value="1"/>
</dbReference>
<dbReference type="SMART" id="SM00174">
    <property type="entry name" value="RHO"/>
    <property type="match status" value="1"/>
</dbReference>
<dbReference type="GO" id="GO:0005525">
    <property type="term" value="F:GTP binding"/>
    <property type="evidence" value="ECO:0007669"/>
    <property type="project" value="UniProtKB-KW"/>
</dbReference>
<comment type="subcellular location">
    <subcellularLocation>
        <location evidence="1">Membrane</location>
        <topology evidence="1">Lipid-anchor</topology>
    </subcellularLocation>
</comment>
<dbReference type="SMART" id="SM00175">
    <property type="entry name" value="RAB"/>
    <property type="match status" value="1"/>
</dbReference>
<proteinExistence type="inferred from homology"/>
<dbReference type="FunFam" id="3.40.50.300:FF:001447">
    <property type="entry name" value="Ras-related protein Rab-1B"/>
    <property type="match status" value="2"/>
</dbReference>